<dbReference type="InterPro" id="IPR044878">
    <property type="entry name" value="UbiA_sf"/>
</dbReference>
<dbReference type="InterPro" id="IPR030470">
    <property type="entry name" value="UbiA_prenylTrfase_CS"/>
</dbReference>
<keyword evidence="7 11" id="KW-1133">Transmembrane helix</keyword>
<feature type="transmembrane region" description="Helical" evidence="11">
    <location>
        <begin position="12"/>
        <end position="30"/>
    </location>
</feature>
<keyword evidence="11" id="KW-1003">Cell membrane</keyword>
<comment type="catalytic activity">
    <reaction evidence="10 11">
        <text>heme b + (2E,6E)-farnesyl diphosphate + H2O = Fe(II)-heme o + diphosphate</text>
        <dbReference type="Rhea" id="RHEA:28070"/>
        <dbReference type="ChEBI" id="CHEBI:15377"/>
        <dbReference type="ChEBI" id="CHEBI:33019"/>
        <dbReference type="ChEBI" id="CHEBI:60344"/>
        <dbReference type="ChEBI" id="CHEBI:60530"/>
        <dbReference type="ChEBI" id="CHEBI:175763"/>
        <dbReference type="EC" id="2.5.1.141"/>
    </reaction>
</comment>
<dbReference type="EC" id="2.5.1.141" evidence="11"/>
<dbReference type="Gene3D" id="1.10.357.140">
    <property type="entry name" value="UbiA prenyltransferase"/>
    <property type="match status" value="1"/>
</dbReference>
<comment type="subcellular location">
    <subcellularLocation>
        <location evidence="2 11">Cell membrane</location>
        <topology evidence="2 11">Multi-pass membrane protein</topology>
    </subcellularLocation>
</comment>
<evidence type="ECO:0000313" key="13">
    <source>
        <dbReference type="EMBL" id="HGN89867.1"/>
    </source>
</evidence>
<evidence type="ECO:0000256" key="8">
    <source>
        <dbReference type="ARBA" id="ARBA00023133"/>
    </source>
</evidence>
<gene>
    <name evidence="13" type="primary">cyoE</name>
    <name evidence="11" type="synonym">ctaB</name>
    <name evidence="14" type="ORF">ENM30_03060</name>
    <name evidence="13" type="ORF">ENT82_01900</name>
    <name evidence="12" type="ORF">ENU43_06065</name>
</gene>
<dbReference type="GO" id="GO:0008495">
    <property type="term" value="F:protoheme IX farnesyltransferase activity"/>
    <property type="evidence" value="ECO:0007669"/>
    <property type="project" value="UniProtKB-UniRule"/>
</dbReference>
<dbReference type="NCBIfam" id="TIGR01473">
    <property type="entry name" value="cyoE_ctaB"/>
    <property type="match status" value="1"/>
</dbReference>
<evidence type="ECO:0000256" key="2">
    <source>
        <dbReference type="ARBA" id="ARBA00004651"/>
    </source>
</evidence>
<keyword evidence="5 11" id="KW-0808">Transferase</keyword>
<dbReference type="EMBL" id="DTAD01000021">
    <property type="protein sequence ID" value="HGN89867.1"/>
    <property type="molecule type" value="Genomic_DNA"/>
</dbReference>
<dbReference type="UniPathway" id="UPA00834">
    <property type="reaction ID" value="UER00712"/>
</dbReference>
<evidence type="ECO:0000256" key="9">
    <source>
        <dbReference type="ARBA" id="ARBA00023136"/>
    </source>
</evidence>
<evidence type="ECO:0000313" key="12">
    <source>
        <dbReference type="EMBL" id="HGL41211.1"/>
    </source>
</evidence>
<comment type="pathway">
    <text evidence="3 11">Porphyrin-containing compound metabolism; heme O biosynthesis; heme O from protoheme: step 1/1.</text>
</comment>
<evidence type="ECO:0000256" key="1">
    <source>
        <dbReference type="ARBA" id="ARBA00004019"/>
    </source>
</evidence>
<dbReference type="PROSITE" id="PS00943">
    <property type="entry name" value="UBIA"/>
    <property type="match status" value="1"/>
</dbReference>
<evidence type="ECO:0000256" key="10">
    <source>
        <dbReference type="ARBA" id="ARBA00047690"/>
    </source>
</evidence>
<dbReference type="CDD" id="cd13957">
    <property type="entry name" value="PT_UbiA_Cox10"/>
    <property type="match status" value="1"/>
</dbReference>
<feature type="transmembrane region" description="Helical" evidence="11">
    <location>
        <begin position="78"/>
        <end position="100"/>
    </location>
</feature>
<comment type="miscellaneous">
    <text evidence="11">Carbon 2 of the heme B porphyrin ring is defined according to the Fischer nomenclature.</text>
</comment>
<organism evidence="13">
    <name type="scientific">Caldiarchaeum subterraneum</name>
    <dbReference type="NCBI Taxonomy" id="311458"/>
    <lineage>
        <taxon>Archaea</taxon>
        <taxon>Nitrososphaerota</taxon>
        <taxon>Candidatus Caldarchaeales</taxon>
        <taxon>Candidatus Caldarchaeaceae</taxon>
        <taxon>Candidatus Caldarchaeum</taxon>
    </lineage>
</organism>
<reference evidence="13" key="1">
    <citation type="journal article" date="2020" name="mSystems">
        <title>Genome- and Community-Level Interaction Insights into Carbon Utilization and Element Cycling Functions of Hydrothermarchaeota in Hydrothermal Sediment.</title>
        <authorList>
            <person name="Zhou Z."/>
            <person name="Liu Y."/>
            <person name="Xu W."/>
            <person name="Pan J."/>
            <person name="Luo Z.H."/>
            <person name="Li M."/>
        </authorList>
    </citation>
    <scope>NUCLEOTIDE SEQUENCE [LARGE SCALE GENOMIC DNA]</scope>
    <source>
        <strain evidence="14">SpSt-1073</strain>
        <strain evidence="13">SpSt-613</strain>
        <strain evidence="12">SpSt-669</strain>
    </source>
</reference>
<keyword evidence="9 11" id="KW-0472">Membrane</keyword>
<sequence length="281" mass="29998">MSWRDILNLTKPKITLLNIFAAVASFLSAGGNLANMIHLLLAGYLSVGGASALNHFLDADIDSRMRRTAARPIPAGRIKPRTAALLGSGMVAASVLYSYIVYNPLTAVFILSGALVYVLVYTVWLKRRTVWNIVIGGVAGSFAPLAGWSAAGREIGALPVFMALLVFLWTPGHFWALASRAVKDYSAAGVPMLPVVYGVRTTSIATLVSNMIAVAAALLMSTLVSNPLLYLVIAATFSAWLLFESIKPCIKYSPSAAWRAFKISSPWLFIIFAATAASSAL</sequence>
<comment type="similarity">
    <text evidence="4">In the C-terminal section; belongs to the UbiA prenyltransferase family. Protoheme IX farnesyltransferase subfamily.</text>
</comment>
<evidence type="ECO:0000256" key="7">
    <source>
        <dbReference type="ARBA" id="ARBA00022989"/>
    </source>
</evidence>
<dbReference type="EMBL" id="DTCM01000076">
    <property type="protein sequence ID" value="HGL41211.1"/>
    <property type="molecule type" value="Genomic_DNA"/>
</dbReference>
<dbReference type="InterPro" id="IPR000537">
    <property type="entry name" value="UbiA_prenyltransferase"/>
</dbReference>
<keyword evidence="6 11" id="KW-0812">Transmembrane</keyword>
<evidence type="ECO:0000256" key="3">
    <source>
        <dbReference type="ARBA" id="ARBA00004919"/>
    </source>
</evidence>
<dbReference type="GO" id="GO:0005886">
    <property type="term" value="C:plasma membrane"/>
    <property type="evidence" value="ECO:0007669"/>
    <property type="project" value="UniProtKB-SubCell"/>
</dbReference>
<dbReference type="Pfam" id="PF01040">
    <property type="entry name" value="UbiA"/>
    <property type="match status" value="1"/>
</dbReference>
<evidence type="ECO:0000256" key="5">
    <source>
        <dbReference type="ARBA" id="ARBA00022679"/>
    </source>
</evidence>
<evidence type="ECO:0000313" key="14">
    <source>
        <dbReference type="EMBL" id="HHN52274.1"/>
    </source>
</evidence>
<protein>
    <recommendedName>
        <fullName evidence="11">Protoheme IX farnesyltransferase</fullName>
        <ecNumber evidence="11">2.5.1.141</ecNumber>
    </recommendedName>
    <alternativeName>
        <fullName evidence="11">Heme B farnesyltransferase</fullName>
    </alternativeName>
    <alternativeName>
        <fullName evidence="11">Heme O synthase</fullName>
    </alternativeName>
</protein>
<dbReference type="GO" id="GO:0048034">
    <property type="term" value="P:heme O biosynthetic process"/>
    <property type="evidence" value="ECO:0007669"/>
    <property type="project" value="UniProtKB-UniRule"/>
</dbReference>
<dbReference type="InterPro" id="IPR006369">
    <property type="entry name" value="Protohaem_IX_farnesylTrfase"/>
</dbReference>
<feature type="transmembrane region" description="Helical" evidence="11">
    <location>
        <begin position="263"/>
        <end position="280"/>
    </location>
</feature>
<accession>A0A7C4I2R9</accession>
<feature type="transmembrane region" description="Helical" evidence="11">
    <location>
        <begin position="157"/>
        <end position="178"/>
    </location>
</feature>
<dbReference type="AlphaFoldDB" id="A0A7C4I2R9"/>
<dbReference type="PANTHER" id="PTHR43448">
    <property type="entry name" value="PROTOHEME IX FARNESYLTRANSFERASE, MITOCHONDRIAL"/>
    <property type="match status" value="1"/>
</dbReference>
<name>A0A7C4I2R9_CALS0</name>
<dbReference type="EMBL" id="DRXG01000061">
    <property type="protein sequence ID" value="HHN52274.1"/>
    <property type="molecule type" value="Genomic_DNA"/>
</dbReference>
<dbReference type="PANTHER" id="PTHR43448:SF2">
    <property type="entry name" value="PROTOHEME IX FARNESYLTRANSFERASE, MITOCHONDRIAL"/>
    <property type="match status" value="1"/>
</dbReference>
<comment type="function">
    <text evidence="1 11">Converts heme B (protoheme IX) to heme O by substitution of the vinyl group on carbon 2 of heme B porphyrin ring with a hydroxyethyl farnesyl side group.</text>
</comment>
<comment type="similarity">
    <text evidence="11">Belongs to the UbiA prenyltransferase family. Protoheme IX farnesyltransferase subfamily.</text>
</comment>
<feature type="transmembrane region" description="Helical" evidence="11">
    <location>
        <begin position="131"/>
        <end position="151"/>
    </location>
</feature>
<evidence type="ECO:0000256" key="6">
    <source>
        <dbReference type="ARBA" id="ARBA00022692"/>
    </source>
</evidence>
<comment type="caution">
    <text evidence="13">The sequence shown here is derived from an EMBL/GenBank/DDBJ whole genome shotgun (WGS) entry which is preliminary data.</text>
</comment>
<feature type="transmembrane region" description="Helical" evidence="11">
    <location>
        <begin position="36"/>
        <end position="57"/>
    </location>
</feature>
<dbReference type="HAMAP" id="MF_00154">
    <property type="entry name" value="CyoE_CtaB"/>
    <property type="match status" value="1"/>
</dbReference>
<feature type="transmembrane region" description="Helical" evidence="11">
    <location>
        <begin position="227"/>
        <end position="243"/>
    </location>
</feature>
<feature type="transmembrane region" description="Helical" evidence="11">
    <location>
        <begin position="199"/>
        <end position="221"/>
    </location>
</feature>
<feature type="transmembrane region" description="Helical" evidence="11">
    <location>
        <begin position="106"/>
        <end position="124"/>
    </location>
</feature>
<evidence type="ECO:0000256" key="11">
    <source>
        <dbReference type="HAMAP-Rule" id="MF_00154"/>
    </source>
</evidence>
<keyword evidence="8 11" id="KW-0350">Heme biosynthesis</keyword>
<evidence type="ECO:0000256" key="4">
    <source>
        <dbReference type="ARBA" id="ARBA00010223"/>
    </source>
</evidence>
<proteinExistence type="inferred from homology"/>